<dbReference type="InterPro" id="IPR018499">
    <property type="entry name" value="Tetraspanin/Peripherin"/>
</dbReference>
<evidence type="ECO:0000313" key="7">
    <source>
        <dbReference type="RefSeq" id="XP_004717275.1"/>
    </source>
</evidence>
<keyword evidence="6" id="KW-1185">Reference proteome</keyword>
<evidence type="ECO:0000256" key="3">
    <source>
        <dbReference type="ARBA" id="ARBA00022989"/>
    </source>
</evidence>
<proteinExistence type="predicted"/>
<keyword evidence="3 5" id="KW-1133">Transmembrane helix</keyword>
<evidence type="ECO:0000313" key="6">
    <source>
        <dbReference type="Proteomes" id="UP000694863"/>
    </source>
</evidence>
<organism evidence="6 7">
    <name type="scientific">Echinops telfairi</name>
    <name type="common">Lesser hedgehog tenrec</name>
    <dbReference type="NCBI Taxonomy" id="9371"/>
    <lineage>
        <taxon>Eukaryota</taxon>
        <taxon>Metazoa</taxon>
        <taxon>Chordata</taxon>
        <taxon>Craniata</taxon>
        <taxon>Vertebrata</taxon>
        <taxon>Euteleostomi</taxon>
        <taxon>Mammalia</taxon>
        <taxon>Eutheria</taxon>
        <taxon>Afrotheria</taxon>
        <taxon>Tenrecidae</taxon>
        <taxon>Tenrecinae</taxon>
        <taxon>Echinops</taxon>
    </lineage>
</organism>
<dbReference type="GeneID" id="101657380"/>
<protein>
    <submittedName>
        <fullName evidence="7">Tetraspanin-32</fullName>
    </submittedName>
</protein>
<keyword evidence="4 5" id="KW-0472">Membrane</keyword>
<dbReference type="Gene3D" id="1.10.1450.10">
    <property type="entry name" value="Tetraspanin"/>
    <property type="match status" value="1"/>
</dbReference>
<dbReference type="Proteomes" id="UP000694863">
    <property type="component" value="Unplaced"/>
</dbReference>
<dbReference type="Pfam" id="PF00335">
    <property type="entry name" value="Tetraspanin"/>
    <property type="match status" value="1"/>
</dbReference>
<feature type="transmembrane region" description="Helical" evidence="5">
    <location>
        <begin position="57"/>
        <end position="80"/>
    </location>
</feature>
<accession>A0ABM0J8L7</accession>
<keyword evidence="2 5" id="KW-0812">Transmembrane</keyword>
<evidence type="ECO:0000256" key="2">
    <source>
        <dbReference type="ARBA" id="ARBA00022692"/>
    </source>
</evidence>
<sequence length="382" mass="41976">MGPWSRVRVAKCQALVTGLLGLLLGLAVATMAILTYFGAPFAAISRVSLEGNPYQAVHQWVFCAGVSLAGLLILGAMFCMAATVREAKGRMAAGFLCFALAFCVLVQVVFWRWRNPTQVEDALLDTYDLLYEQALQGPANTRRRRELGAVQDTLRCCGKPSPLGRQGSMEAGLCAGELALREDCLQGVRNLLGTHLSIWDTLASLGLALTVYAMLLSAFLWATIHLDCRGTYTLTPPRAPDRPTQELCAFSYSQSPEVQHPDTQAPDGLLGEEDMQGARLSQHCGGDWSLPTTRPQDVRGSLAILASEEPAGRFTGWSLREAESSRVPFVLLKRQEVSRGPHAAVSAENFLRISPRLTPVMRRDENRQPFDDIEEVKKQMRE</sequence>
<evidence type="ECO:0000256" key="4">
    <source>
        <dbReference type="ARBA" id="ARBA00023136"/>
    </source>
</evidence>
<evidence type="ECO:0000256" key="5">
    <source>
        <dbReference type="SAM" id="Phobius"/>
    </source>
</evidence>
<feature type="transmembrane region" description="Helical" evidence="5">
    <location>
        <begin position="12"/>
        <end position="37"/>
    </location>
</feature>
<feature type="non-terminal residue" evidence="7">
    <location>
        <position position="382"/>
    </location>
</feature>
<comment type="subcellular location">
    <subcellularLocation>
        <location evidence="1">Membrane</location>
        <topology evidence="1">Multi-pass membrane protein</topology>
    </subcellularLocation>
</comment>
<evidence type="ECO:0000256" key="1">
    <source>
        <dbReference type="ARBA" id="ARBA00004141"/>
    </source>
</evidence>
<gene>
    <name evidence="7" type="primary">TSPAN32</name>
</gene>
<dbReference type="InterPro" id="IPR008952">
    <property type="entry name" value="Tetraspanin_EC2_sf"/>
</dbReference>
<reference evidence="7" key="1">
    <citation type="submission" date="2025-08" db="UniProtKB">
        <authorList>
            <consortium name="RefSeq"/>
        </authorList>
    </citation>
    <scope>IDENTIFICATION</scope>
</reference>
<dbReference type="RefSeq" id="XP_004717275.1">
    <property type="nucleotide sequence ID" value="XM_004717218.1"/>
</dbReference>
<feature type="transmembrane region" description="Helical" evidence="5">
    <location>
        <begin position="202"/>
        <end position="224"/>
    </location>
</feature>
<name>A0ABM0J8L7_ECHTE</name>
<dbReference type="SUPFAM" id="SSF48652">
    <property type="entry name" value="Tetraspanin"/>
    <property type="match status" value="1"/>
</dbReference>
<feature type="transmembrane region" description="Helical" evidence="5">
    <location>
        <begin position="92"/>
        <end position="113"/>
    </location>
</feature>